<keyword evidence="1" id="KW-1133">Transmembrane helix</keyword>
<dbReference type="AlphaFoldDB" id="A0A368XJN8"/>
<feature type="transmembrane region" description="Helical" evidence="1">
    <location>
        <begin position="53"/>
        <end position="75"/>
    </location>
</feature>
<evidence type="ECO:0000256" key="1">
    <source>
        <dbReference type="SAM" id="Phobius"/>
    </source>
</evidence>
<keyword evidence="1" id="KW-0812">Transmembrane</keyword>
<dbReference type="Proteomes" id="UP000252884">
    <property type="component" value="Unassembled WGS sequence"/>
</dbReference>
<dbReference type="Pfam" id="PF11391">
    <property type="entry name" value="DUF2798"/>
    <property type="match status" value="1"/>
</dbReference>
<dbReference type="EMBL" id="QPJK01000010">
    <property type="protein sequence ID" value="RCW66687.1"/>
    <property type="molecule type" value="Genomic_DNA"/>
</dbReference>
<gene>
    <name evidence="2" type="ORF">DES41_11051</name>
</gene>
<evidence type="ECO:0000313" key="2">
    <source>
        <dbReference type="EMBL" id="RCW66687.1"/>
    </source>
</evidence>
<dbReference type="InterPro" id="IPR021529">
    <property type="entry name" value="DUF2798"/>
</dbReference>
<feature type="transmembrane region" description="Helical" evidence="1">
    <location>
        <begin position="20"/>
        <end position="41"/>
    </location>
</feature>
<keyword evidence="3" id="KW-1185">Reference proteome</keyword>
<protein>
    <submittedName>
        <fullName evidence="2">Uncharacterized protein DUF2798</fullName>
    </submittedName>
</protein>
<keyword evidence="1" id="KW-0472">Membrane</keyword>
<organism evidence="2 3">
    <name type="scientific">Pseudorhodoferax soli</name>
    <dbReference type="NCBI Taxonomy" id="545864"/>
    <lineage>
        <taxon>Bacteria</taxon>
        <taxon>Pseudomonadati</taxon>
        <taxon>Pseudomonadota</taxon>
        <taxon>Betaproteobacteria</taxon>
        <taxon>Burkholderiales</taxon>
        <taxon>Comamonadaceae</taxon>
    </lineage>
</organism>
<comment type="caution">
    <text evidence="2">The sequence shown here is derived from an EMBL/GenBank/DDBJ whole genome shotgun (WGS) entry which is preliminary data.</text>
</comment>
<dbReference type="RefSeq" id="WP_114471209.1">
    <property type="nucleotide sequence ID" value="NZ_QPJK01000010.1"/>
</dbReference>
<reference evidence="2 3" key="1">
    <citation type="submission" date="2018-07" db="EMBL/GenBank/DDBJ databases">
        <title>Genomic Encyclopedia of Type Strains, Phase IV (KMG-IV): sequencing the most valuable type-strain genomes for metagenomic binning, comparative biology and taxonomic classification.</title>
        <authorList>
            <person name="Goeker M."/>
        </authorList>
    </citation>
    <scope>NUCLEOTIDE SEQUENCE [LARGE SCALE GENOMIC DNA]</scope>
    <source>
        <strain evidence="2 3">DSM 21634</strain>
    </source>
</reference>
<name>A0A368XJN8_9BURK</name>
<sequence>MLSQTASPRTWKLPKRMAPVAFAFYMACIMAFLMSMVIVAANGGADARFLDRVLASYALAMPAAFASVMLVRPVVLRLVGWTVRS</sequence>
<evidence type="ECO:0000313" key="3">
    <source>
        <dbReference type="Proteomes" id="UP000252884"/>
    </source>
</evidence>
<proteinExistence type="predicted"/>
<accession>A0A368XJN8</accession>
<dbReference type="OrthoDB" id="6007993at2"/>